<proteinExistence type="predicted"/>
<dbReference type="Proteomes" id="UP000760480">
    <property type="component" value="Unassembled WGS sequence"/>
</dbReference>
<keyword evidence="2" id="KW-1185">Reference proteome</keyword>
<evidence type="ECO:0000313" key="1">
    <source>
        <dbReference type="EMBL" id="NMQ19571.1"/>
    </source>
</evidence>
<name>A0ABX1TJK8_9GAMM</name>
<sequence>MNGSIDFYADDCKVTIETNWTGAGDYQLIRADGAATPLGDCQTFPDMLSAVLDTEWSSEMEGARVERQAE</sequence>
<protein>
    <submittedName>
        <fullName evidence="1">Uncharacterized protein</fullName>
    </submittedName>
</protein>
<gene>
    <name evidence="1" type="ORF">E4P82_10420</name>
</gene>
<reference evidence="1 2" key="1">
    <citation type="submission" date="2019-03" db="EMBL/GenBank/DDBJ databases">
        <title>Metabolic reconstructions from genomes of highly enriched 'Candidatus Accumulibacter' and 'Candidatus Competibacter' bioreactor populations.</title>
        <authorList>
            <person name="Annavajhala M.K."/>
            <person name="Welles L."/>
            <person name="Abbas B."/>
            <person name="Sorokin D."/>
            <person name="Park H."/>
            <person name="Van Loosdrecht M."/>
            <person name="Chandran K."/>
        </authorList>
    </citation>
    <scope>NUCLEOTIDE SEQUENCE [LARGE SCALE GENOMIC DNA]</scope>
    <source>
        <strain evidence="1 2">SBR_G</strain>
    </source>
</reference>
<evidence type="ECO:0000313" key="2">
    <source>
        <dbReference type="Proteomes" id="UP000760480"/>
    </source>
</evidence>
<dbReference type="EMBL" id="SPMZ01000028">
    <property type="protein sequence ID" value="NMQ19571.1"/>
    <property type="molecule type" value="Genomic_DNA"/>
</dbReference>
<dbReference type="RefSeq" id="WP_169248824.1">
    <property type="nucleotide sequence ID" value="NZ_SPMZ01000028.1"/>
</dbReference>
<accession>A0ABX1TJK8</accession>
<comment type="caution">
    <text evidence="1">The sequence shown here is derived from an EMBL/GenBank/DDBJ whole genome shotgun (WGS) entry which is preliminary data.</text>
</comment>
<organism evidence="1 2">
    <name type="scientific">Candidatus Competibacter phosphatis</name>
    <dbReference type="NCBI Taxonomy" id="221280"/>
    <lineage>
        <taxon>Bacteria</taxon>
        <taxon>Pseudomonadati</taxon>
        <taxon>Pseudomonadota</taxon>
        <taxon>Gammaproteobacteria</taxon>
        <taxon>Candidatus Competibacteraceae</taxon>
        <taxon>Candidatus Competibacter</taxon>
    </lineage>
</organism>